<comment type="subcellular location">
    <subcellularLocation>
        <location evidence="10">Cytoplasm</location>
    </subcellularLocation>
</comment>
<evidence type="ECO:0000256" key="4">
    <source>
        <dbReference type="ARBA" id="ARBA00012180"/>
    </source>
</evidence>
<evidence type="ECO:0000256" key="10">
    <source>
        <dbReference type="HAMAP-Rule" id="MF_00042"/>
    </source>
</evidence>
<dbReference type="GO" id="GO:0005737">
    <property type="term" value="C:cytoplasm"/>
    <property type="evidence" value="ECO:0007669"/>
    <property type="project" value="UniProtKB-SubCell"/>
</dbReference>
<feature type="binding site" evidence="10">
    <location>
        <position position="14"/>
    </location>
    <ligand>
        <name>Mg(2+)</name>
        <dbReference type="ChEBI" id="CHEBI:18420"/>
        <label>1</label>
    </ligand>
</feature>
<feature type="domain" description="RNase H type-1" evidence="11">
    <location>
        <begin position="5"/>
        <end position="160"/>
    </location>
</feature>
<gene>
    <name evidence="10" type="primary">rnhA</name>
    <name evidence="12" type="ORF">A2917_03395</name>
</gene>
<feature type="binding site" evidence="10">
    <location>
        <position position="14"/>
    </location>
    <ligand>
        <name>Mg(2+)</name>
        <dbReference type="ChEBI" id="CHEBI:18420"/>
        <label>2</label>
    </ligand>
</feature>
<dbReference type="AlphaFoldDB" id="A0A1F6XN13"/>
<organism evidence="12 13">
    <name type="scientific">Candidatus Nomurabacteria bacterium RIFCSPLOWO2_01_FULL_42_17</name>
    <dbReference type="NCBI Taxonomy" id="1801780"/>
    <lineage>
        <taxon>Bacteria</taxon>
        <taxon>Candidatus Nomuraibacteriota</taxon>
    </lineage>
</organism>
<keyword evidence="9 10" id="KW-0460">Magnesium</keyword>
<dbReference type="InterPro" id="IPR036397">
    <property type="entry name" value="RNaseH_sf"/>
</dbReference>
<evidence type="ECO:0000256" key="5">
    <source>
        <dbReference type="ARBA" id="ARBA00022722"/>
    </source>
</evidence>
<keyword evidence="10" id="KW-0963">Cytoplasm</keyword>
<dbReference type="PANTHER" id="PTHR10642">
    <property type="entry name" value="RIBONUCLEASE H1"/>
    <property type="match status" value="1"/>
</dbReference>
<dbReference type="PROSITE" id="PS50879">
    <property type="entry name" value="RNASE_H_1"/>
    <property type="match status" value="1"/>
</dbReference>
<evidence type="ECO:0000256" key="9">
    <source>
        <dbReference type="ARBA" id="ARBA00022842"/>
    </source>
</evidence>
<dbReference type="GO" id="GO:0043137">
    <property type="term" value="P:DNA replication, removal of RNA primer"/>
    <property type="evidence" value="ECO:0007669"/>
    <property type="project" value="TreeGrafter"/>
</dbReference>
<keyword evidence="7 10" id="KW-0255">Endonuclease</keyword>
<dbReference type="InterPro" id="IPR050092">
    <property type="entry name" value="RNase_H"/>
</dbReference>
<dbReference type="STRING" id="1801780.A2917_03395"/>
<proteinExistence type="inferred from homology"/>
<keyword evidence="8 10" id="KW-0378">Hydrolase</keyword>
<dbReference type="InterPro" id="IPR012337">
    <property type="entry name" value="RNaseH-like_sf"/>
</dbReference>
<sequence>MPEKKGEKITIYTDGAAKGNPGSAGWGAVIISHNDKLKVESEKLKVVEIGGKVDHATNNQMELTAPIEALKYLKNTEVKPMYLEIISDSKYVILGITEWIFNWQKNNWRNANKKPVLNRELWEELYSLVSALKPRWTYVKGHNEDKYNDRADLIATSFAEGEPVELKK</sequence>
<comment type="subunit">
    <text evidence="3 10">Monomer.</text>
</comment>
<accession>A0A1F6XN13</accession>
<dbReference type="GO" id="GO:0004523">
    <property type="term" value="F:RNA-DNA hybrid ribonuclease activity"/>
    <property type="evidence" value="ECO:0007669"/>
    <property type="project" value="UniProtKB-UniRule"/>
</dbReference>
<dbReference type="InterPro" id="IPR002156">
    <property type="entry name" value="RNaseH_domain"/>
</dbReference>
<evidence type="ECO:0000259" key="11">
    <source>
        <dbReference type="PROSITE" id="PS50879"/>
    </source>
</evidence>
<feature type="binding site" evidence="10">
    <location>
        <position position="88"/>
    </location>
    <ligand>
        <name>Mg(2+)</name>
        <dbReference type="ChEBI" id="CHEBI:18420"/>
        <label>1</label>
    </ligand>
</feature>
<keyword evidence="5 10" id="KW-0540">Nuclease</keyword>
<dbReference type="CDD" id="cd09278">
    <property type="entry name" value="RNase_HI_prokaryote_like"/>
    <property type="match status" value="1"/>
</dbReference>
<dbReference type="Proteomes" id="UP000178104">
    <property type="component" value="Unassembled WGS sequence"/>
</dbReference>
<dbReference type="GO" id="GO:0000287">
    <property type="term" value="F:magnesium ion binding"/>
    <property type="evidence" value="ECO:0007669"/>
    <property type="project" value="UniProtKB-UniRule"/>
</dbReference>
<comment type="similarity">
    <text evidence="2 10">Belongs to the RNase H family.</text>
</comment>
<dbReference type="SUPFAM" id="SSF53098">
    <property type="entry name" value="Ribonuclease H-like"/>
    <property type="match status" value="1"/>
</dbReference>
<evidence type="ECO:0000313" key="13">
    <source>
        <dbReference type="Proteomes" id="UP000178104"/>
    </source>
</evidence>
<dbReference type="InterPro" id="IPR022892">
    <property type="entry name" value="RNaseHI"/>
</dbReference>
<feature type="binding site" evidence="10">
    <location>
        <position position="62"/>
    </location>
    <ligand>
        <name>Mg(2+)</name>
        <dbReference type="ChEBI" id="CHEBI:18420"/>
        <label>1</label>
    </ligand>
</feature>
<evidence type="ECO:0000256" key="2">
    <source>
        <dbReference type="ARBA" id="ARBA00005300"/>
    </source>
</evidence>
<dbReference type="PANTHER" id="PTHR10642:SF26">
    <property type="entry name" value="RIBONUCLEASE H1"/>
    <property type="match status" value="1"/>
</dbReference>
<evidence type="ECO:0000256" key="1">
    <source>
        <dbReference type="ARBA" id="ARBA00000077"/>
    </source>
</evidence>
<comment type="caution">
    <text evidence="12">The sequence shown here is derived from an EMBL/GenBank/DDBJ whole genome shotgun (WGS) entry which is preliminary data.</text>
</comment>
<evidence type="ECO:0000256" key="6">
    <source>
        <dbReference type="ARBA" id="ARBA00022723"/>
    </source>
</evidence>
<dbReference type="Gene3D" id="3.30.420.10">
    <property type="entry name" value="Ribonuclease H-like superfamily/Ribonuclease H"/>
    <property type="match status" value="1"/>
</dbReference>
<evidence type="ECO:0000256" key="7">
    <source>
        <dbReference type="ARBA" id="ARBA00022759"/>
    </source>
</evidence>
<keyword evidence="6 10" id="KW-0479">Metal-binding</keyword>
<dbReference type="Pfam" id="PF00075">
    <property type="entry name" value="RNase_H"/>
    <property type="match status" value="1"/>
</dbReference>
<evidence type="ECO:0000256" key="8">
    <source>
        <dbReference type="ARBA" id="ARBA00022801"/>
    </source>
</evidence>
<dbReference type="EMBL" id="MFVE01000005">
    <property type="protein sequence ID" value="OGI95570.1"/>
    <property type="molecule type" value="Genomic_DNA"/>
</dbReference>
<comment type="function">
    <text evidence="10">Endonuclease that specifically degrades the RNA of RNA-DNA hybrids.</text>
</comment>
<evidence type="ECO:0000256" key="3">
    <source>
        <dbReference type="ARBA" id="ARBA00011245"/>
    </source>
</evidence>
<evidence type="ECO:0000313" key="12">
    <source>
        <dbReference type="EMBL" id="OGI95570.1"/>
    </source>
</evidence>
<dbReference type="GO" id="GO:0003676">
    <property type="term" value="F:nucleic acid binding"/>
    <property type="evidence" value="ECO:0007669"/>
    <property type="project" value="InterPro"/>
</dbReference>
<protein>
    <recommendedName>
        <fullName evidence="4 10">Ribonuclease H</fullName>
        <shortName evidence="10">RNase H</shortName>
        <ecNumber evidence="4 10">3.1.26.4</ecNumber>
    </recommendedName>
</protein>
<name>A0A1F6XN13_9BACT</name>
<dbReference type="EC" id="3.1.26.4" evidence="4 10"/>
<comment type="catalytic activity">
    <reaction evidence="1 10">
        <text>Endonucleolytic cleavage to 5'-phosphomonoester.</text>
        <dbReference type="EC" id="3.1.26.4"/>
    </reaction>
</comment>
<feature type="binding site" evidence="10">
    <location>
        <position position="152"/>
    </location>
    <ligand>
        <name>Mg(2+)</name>
        <dbReference type="ChEBI" id="CHEBI:18420"/>
        <label>2</label>
    </ligand>
</feature>
<dbReference type="HAMAP" id="MF_00042">
    <property type="entry name" value="RNase_H"/>
    <property type="match status" value="1"/>
</dbReference>
<comment type="cofactor">
    <cofactor evidence="10">
        <name>Mg(2+)</name>
        <dbReference type="ChEBI" id="CHEBI:18420"/>
    </cofactor>
    <text evidence="10">Binds 1 Mg(2+) ion per subunit. May bind a second metal ion at a regulatory site, or after substrate binding.</text>
</comment>
<reference evidence="12 13" key="1">
    <citation type="journal article" date="2016" name="Nat. Commun.">
        <title>Thousands of microbial genomes shed light on interconnected biogeochemical processes in an aquifer system.</title>
        <authorList>
            <person name="Anantharaman K."/>
            <person name="Brown C.T."/>
            <person name="Hug L.A."/>
            <person name="Sharon I."/>
            <person name="Castelle C.J."/>
            <person name="Probst A.J."/>
            <person name="Thomas B.C."/>
            <person name="Singh A."/>
            <person name="Wilkins M.J."/>
            <person name="Karaoz U."/>
            <person name="Brodie E.L."/>
            <person name="Williams K.H."/>
            <person name="Hubbard S.S."/>
            <person name="Banfield J.F."/>
        </authorList>
    </citation>
    <scope>NUCLEOTIDE SEQUENCE [LARGE SCALE GENOMIC DNA]</scope>
</reference>